<dbReference type="CDD" id="cd01392">
    <property type="entry name" value="HTH_LacI"/>
    <property type="match status" value="1"/>
</dbReference>
<dbReference type="PROSITE" id="PS50932">
    <property type="entry name" value="HTH_LACI_2"/>
    <property type="match status" value="1"/>
</dbReference>
<organism evidence="5 6">
    <name type="scientific">Alkalicoccobacillus gibsonii</name>
    <dbReference type="NCBI Taxonomy" id="79881"/>
    <lineage>
        <taxon>Bacteria</taxon>
        <taxon>Bacillati</taxon>
        <taxon>Bacillota</taxon>
        <taxon>Bacilli</taxon>
        <taxon>Bacillales</taxon>
        <taxon>Bacillaceae</taxon>
        <taxon>Alkalicoccobacillus</taxon>
    </lineage>
</organism>
<dbReference type="Pfam" id="PF13377">
    <property type="entry name" value="Peripla_BP_3"/>
    <property type="match status" value="1"/>
</dbReference>
<feature type="domain" description="HTH lacI-type" evidence="4">
    <location>
        <begin position="3"/>
        <end position="57"/>
    </location>
</feature>
<proteinExistence type="predicted"/>
<keyword evidence="3" id="KW-0804">Transcription</keyword>
<evidence type="ECO:0000313" key="6">
    <source>
        <dbReference type="Proteomes" id="UP001418796"/>
    </source>
</evidence>
<dbReference type="Gene3D" id="1.10.260.40">
    <property type="entry name" value="lambda repressor-like DNA-binding domains"/>
    <property type="match status" value="1"/>
</dbReference>
<evidence type="ECO:0000256" key="3">
    <source>
        <dbReference type="ARBA" id="ARBA00023163"/>
    </source>
</evidence>
<dbReference type="SUPFAM" id="SSF47413">
    <property type="entry name" value="lambda repressor-like DNA-binding domains"/>
    <property type="match status" value="1"/>
</dbReference>
<dbReference type="InterPro" id="IPR046335">
    <property type="entry name" value="LacI/GalR-like_sensor"/>
</dbReference>
<dbReference type="Pfam" id="PF00356">
    <property type="entry name" value="LacI"/>
    <property type="match status" value="1"/>
</dbReference>
<dbReference type="InterPro" id="IPR000843">
    <property type="entry name" value="HTH_LacI"/>
</dbReference>
<dbReference type="RefSeq" id="WP_343131696.1">
    <property type="nucleotide sequence ID" value="NZ_JBCITK010000001.1"/>
</dbReference>
<dbReference type="Gene3D" id="3.40.50.2300">
    <property type="match status" value="2"/>
</dbReference>
<keyword evidence="2 5" id="KW-0238">DNA-binding</keyword>
<sequence>MKITIKDIAKATNVSYSTVSKALNDSPLVKPDTKQFILEKANELGYTPNYSAKYLVTKRTNTIGLVWPEINRLALSELASQVNNQMKKQHKQMLLSINDARESIDLFSKMRVDGMLLFEEELPQDQLPKILDVPLLSYGVPTINQFPTIGVKHELAMELAVQEFVRCKNQSIAYVGVIGGSGRRQQAKENGFRKAMEKVSLEPLFIQTGGLDVGDAMREVRDYLSEEKLPGALICSSYDIAIGTYRALRQSGLRVPEDVSLISYDNIPQFAETEVPISAVGVPVELLAKTLVDELIHLIENPGHEHSGCELIPELVVRRSSQNVR</sequence>
<dbReference type="SUPFAM" id="SSF53822">
    <property type="entry name" value="Periplasmic binding protein-like I"/>
    <property type="match status" value="1"/>
</dbReference>
<dbReference type="Proteomes" id="UP001418796">
    <property type="component" value="Unassembled WGS sequence"/>
</dbReference>
<dbReference type="GO" id="GO:0003677">
    <property type="term" value="F:DNA binding"/>
    <property type="evidence" value="ECO:0007669"/>
    <property type="project" value="UniProtKB-KW"/>
</dbReference>
<keyword evidence="6" id="KW-1185">Reference proteome</keyword>
<accession>A0ABU9VPH2</accession>
<dbReference type="PANTHER" id="PTHR30146">
    <property type="entry name" value="LACI-RELATED TRANSCRIPTIONAL REPRESSOR"/>
    <property type="match status" value="1"/>
</dbReference>
<reference evidence="5 6" key="1">
    <citation type="submission" date="2024-03" db="EMBL/GenBank/DDBJ databases">
        <title>Bacilli Hybrid Assemblies.</title>
        <authorList>
            <person name="Kovac J."/>
        </authorList>
    </citation>
    <scope>NUCLEOTIDE SEQUENCE [LARGE SCALE GENOMIC DNA]</scope>
    <source>
        <strain evidence="5 6">FSL R7-0666</strain>
    </source>
</reference>
<evidence type="ECO:0000256" key="2">
    <source>
        <dbReference type="ARBA" id="ARBA00023125"/>
    </source>
</evidence>
<dbReference type="SMART" id="SM00354">
    <property type="entry name" value="HTH_LACI"/>
    <property type="match status" value="1"/>
</dbReference>
<protein>
    <submittedName>
        <fullName evidence="5">LacI family DNA-binding transcriptional regulator</fullName>
    </submittedName>
</protein>
<evidence type="ECO:0000313" key="5">
    <source>
        <dbReference type="EMBL" id="MEN0645093.1"/>
    </source>
</evidence>
<name>A0ABU9VPH2_9BACI</name>
<dbReference type="InterPro" id="IPR028082">
    <property type="entry name" value="Peripla_BP_I"/>
</dbReference>
<dbReference type="InterPro" id="IPR010982">
    <property type="entry name" value="Lambda_DNA-bd_dom_sf"/>
</dbReference>
<dbReference type="PROSITE" id="PS00356">
    <property type="entry name" value="HTH_LACI_1"/>
    <property type="match status" value="1"/>
</dbReference>
<dbReference type="EMBL" id="JBCITK010000001">
    <property type="protein sequence ID" value="MEN0645093.1"/>
    <property type="molecule type" value="Genomic_DNA"/>
</dbReference>
<keyword evidence="1" id="KW-0805">Transcription regulation</keyword>
<evidence type="ECO:0000256" key="1">
    <source>
        <dbReference type="ARBA" id="ARBA00023015"/>
    </source>
</evidence>
<dbReference type="PANTHER" id="PTHR30146:SF109">
    <property type="entry name" value="HTH-TYPE TRANSCRIPTIONAL REGULATOR GALS"/>
    <property type="match status" value="1"/>
</dbReference>
<gene>
    <name evidence="5" type="ORF">MKY91_18190</name>
</gene>
<comment type="caution">
    <text evidence="5">The sequence shown here is derived from an EMBL/GenBank/DDBJ whole genome shotgun (WGS) entry which is preliminary data.</text>
</comment>
<evidence type="ECO:0000259" key="4">
    <source>
        <dbReference type="PROSITE" id="PS50932"/>
    </source>
</evidence>